<dbReference type="GO" id="GO:0030870">
    <property type="term" value="C:Mre11 complex"/>
    <property type="evidence" value="ECO:0007669"/>
    <property type="project" value="InterPro"/>
</dbReference>
<dbReference type="GO" id="GO:0007095">
    <property type="term" value="P:mitotic G2 DNA damage checkpoint signaling"/>
    <property type="evidence" value="ECO:0007669"/>
    <property type="project" value="InterPro"/>
</dbReference>
<dbReference type="SUPFAM" id="SSF49879">
    <property type="entry name" value="SMAD/FHA domain"/>
    <property type="match status" value="1"/>
</dbReference>
<dbReference type="GO" id="GO:0003684">
    <property type="term" value="F:damaged DNA binding"/>
    <property type="evidence" value="ECO:0007669"/>
    <property type="project" value="TreeGrafter"/>
</dbReference>
<protein>
    <recommendedName>
        <fullName evidence="9">FHA domain-containing protein</fullName>
    </recommendedName>
</protein>
<keyword evidence="3" id="KW-0158">Chromosome</keyword>
<name>A0AA39E2P7_VITRO</name>
<dbReference type="Pfam" id="PF00498">
    <property type="entry name" value="FHA"/>
    <property type="match status" value="1"/>
</dbReference>
<evidence type="ECO:0000256" key="4">
    <source>
        <dbReference type="ARBA" id="ARBA00022763"/>
    </source>
</evidence>
<reference evidence="10 11" key="1">
    <citation type="journal article" date="2023" name="BMC Biotechnol.">
        <title>Vitis rotundifolia cv Carlos genome sequencing.</title>
        <authorList>
            <person name="Huff M."/>
            <person name="Hulse-Kemp A."/>
            <person name="Scheffler B."/>
            <person name="Youngblood R."/>
            <person name="Simpson S."/>
            <person name="Babiker E."/>
            <person name="Staton M."/>
        </authorList>
    </citation>
    <scope>NUCLEOTIDE SEQUENCE [LARGE SCALE GENOMIC DNA]</scope>
    <source>
        <tissue evidence="10">Leaf</tissue>
    </source>
</reference>
<dbReference type="InterPro" id="IPR036420">
    <property type="entry name" value="BRCT_dom_sf"/>
</dbReference>
<keyword evidence="5" id="KW-0234">DNA repair</keyword>
<feature type="region of interest" description="Disordered" evidence="8">
    <location>
        <begin position="466"/>
        <end position="499"/>
    </location>
</feature>
<evidence type="ECO:0000256" key="7">
    <source>
        <dbReference type="ARBA" id="ARBA00044757"/>
    </source>
</evidence>
<evidence type="ECO:0000313" key="11">
    <source>
        <dbReference type="Proteomes" id="UP001168098"/>
    </source>
</evidence>
<evidence type="ECO:0000259" key="9">
    <source>
        <dbReference type="PROSITE" id="PS50006"/>
    </source>
</evidence>
<dbReference type="Gene3D" id="2.60.200.20">
    <property type="match status" value="1"/>
</dbReference>
<dbReference type="InterPro" id="IPR008984">
    <property type="entry name" value="SMAD_FHA_dom_sf"/>
</dbReference>
<dbReference type="PANTHER" id="PTHR12162">
    <property type="entry name" value="NIBRIN-RELATED"/>
    <property type="match status" value="1"/>
</dbReference>
<dbReference type="CDD" id="cd22667">
    <property type="entry name" value="FHA_NBN"/>
    <property type="match status" value="1"/>
</dbReference>
<dbReference type="AlphaFoldDB" id="A0AA39E2P7"/>
<evidence type="ECO:0000256" key="3">
    <source>
        <dbReference type="ARBA" id="ARBA00022454"/>
    </source>
</evidence>
<proteinExistence type="inferred from homology"/>
<evidence type="ECO:0000313" key="10">
    <source>
        <dbReference type="EMBL" id="KAJ9702907.1"/>
    </source>
</evidence>
<organism evidence="10 11">
    <name type="scientific">Vitis rotundifolia</name>
    <name type="common">Muscadine grape</name>
    <dbReference type="NCBI Taxonomy" id="103349"/>
    <lineage>
        <taxon>Eukaryota</taxon>
        <taxon>Viridiplantae</taxon>
        <taxon>Streptophyta</taxon>
        <taxon>Embryophyta</taxon>
        <taxon>Tracheophyta</taxon>
        <taxon>Spermatophyta</taxon>
        <taxon>Magnoliopsida</taxon>
        <taxon>eudicotyledons</taxon>
        <taxon>Gunneridae</taxon>
        <taxon>Pentapetalae</taxon>
        <taxon>rosids</taxon>
        <taxon>Vitales</taxon>
        <taxon>Vitaceae</taxon>
        <taxon>Viteae</taxon>
        <taxon>Vitis</taxon>
    </lineage>
</organism>
<keyword evidence="11" id="KW-1185">Reference proteome</keyword>
<dbReference type="SUPFAM" id="SSF52113">
    <property type="entry name" value="BRCT domain"/>
    <property type="match status" value="1"/>
</dbReference>
<dbReference type="InterPro" id="IPR000253">
    <property type="entry name" value="FHA_dom"/>
</dbReference>
<comment type="subcellular location">
    <subcellularLocation>
        <location evidence="2">Chromosome</location>
    </subcellularLocation>
    <subcellularLocation>
        <location evidence="1">Nucleus</location>
    </subcellularLocation>
</comment>
<evidence type="ECO:0000256" key="1">
    <source>
        <dbReference type="ARBA" id="ARBA00004123"/>
    </source>
</evidence>
<dbReference type="PANTHER" id="PTHR12162:SF0">
    <property type="entry name" value="NIBRIN"/>
    <property type="match status" value="1"/>
</dbReference>
<evidence type="ECO:0000256" key="2">
    <source>
        <dbReference type="ARBA" id="ARBA00004286"/>
    </source>
</evidence>
<sequence>MLEVKIKLSIIHFDGRKKVRWGLPFYPVNPYSVTDLDDDYFCCDVIVKKDKGVSRIHAEIIFDSMISLDPQWNKSSNVSSNVRIRDCSKYGTFINKNLGSKEKLHEFPNKETTLKDGDLVSFGTGNATYRFGFVPLIFFVYRSEPFQMNHSLQDKISSIGASVTRAWSSECTHVLVDQFMLVKEDLVDIFLAKKPLVLNDWIEFVAEKNIRNEIPSCNDYVPTLTCGGVSVKVGDSISRENCLKGCTFLLEPAHKYNFGDRLQSLLEASGAKVDSIDGLSSSSQGLEGGENNRVVHVIPACPADKFDSFHNRRSVSSVKEMNLISAVISGHLDPSTIILPPVLVSSSCSTDETVVADSDAEVETATSSHANSAAHTKEVFKYDSKGEISVVADSDAEVETATSIHANAAAACAKETIKYDSKGEISVVADSDAEVETTTSIHTNAAVRTAEDIKCDRKGEISIGQATNASETGHMTHFRQRNDGVTTRRDKVDESESGNPDVLYSQDLIVRDINLLTSFSSTKSRIVNFKCFRKAKTQSGNSFNNLIPFAKYPYKESDNGSDEVMQSVKEEKKRKQMEAIAEDLFNNEKGRRRGVAGSLAGLLTRGR</sequence>
<dbReference type="EMBL" id="JARBHA010000004">
    <property type="protein sequence ID" value="KAJ9702907.1"/>
    <property type="molecule type" value="Genomic_DNA"/>
</dbReference>
<feature type="domain" description="FHA" evidence="9">
    <location>
        <begin position="43"/>
        <end position="95"/>
    </location>
</feature>
<dbReference type="GO" id="GO:0000724">
    <property type="term" value="P:double-strand break repair via homologous recombination"/>
    <property type="evidence" value="ECO:0007669"/>
    <property type="project" value="TreeGrafter"/>
</dbReference>
<accession>A0AA39E2P7</accession>
<gene>
    <name evidence="10" type="ORF">PVL29_004582</name>
</gene>
<comment type="similarity">
    <text evidence="7">Belongs to the Nibrin family.</text>
</comment>
<evidence type="ECO:0000256" key="8">
    <source>
        <dbReference type="SAM" id="MobiDB-lite"/>
    </source>
</evidence>
<evidence type="ECO:0000256" key="6">
    <source>
        <dbReference type="ARBA" id="ARBA00023242"/>
    </source>
</evidence>
<comment type="caution">
    <text evidence="10">The sequence shown here is derived from an EMBL/GenBank/DDBJ whole genome shotgun (WGS) entry which is preliminary data.</text>
</comment>
<keyword evidence="4" id="KW-0227">DNA damage</keyword>
<evidence type="ECO:0000256" key="5">
    <source>
        <dbReference type="ARBA" id="ARBA00023204"/>
    </source>
</evidence>
<dbReference type="InterPro" id="IPR040227">
    <property type="entry name" value="Nibrin-rel"/>
</dbReference>
<dbReference type="GO" id="GO:0005694">
    <property type="term" value="C:chromosome"/>
    <property type="evidence" value="ECO:0007669"/>
    <property type="project" value="UniProtKB-SubCell"/>
</dbReference>
<dbReference type="Proteomes" id="UP001168098">
    <property type="component" value="Unassembled WGS sequence"/>
</dbReference>
<dbReference type="PROSITE" id="PS50006">
    <property type="entry name" value="FHA_DOMAIN"/>
    <property type="match status" value="1"/>
</dbReference>
<feature type="compositionally biased region" description="Basic and acidic residues" evidence="8">
    <location>
        <begin position="480"/>
        <end position="494"/>
    </location>
</feature>
<keyword evidence="6" id="KW-0539">Nucleus</keyword>